<dbReference type="PANTHER" id="PTHR45695:SF9">
    <property type="entry name" value="LEUCOKININ RECEPTOR"/>
    <property type="match status" value="1"/>
</dbReference>
<organism evidence="12 13">
    <name type="scientific">Porites evermanni</name>
    <dbReference type="NCBI Taxonomy" id="104178"/>
    <lineage>
        <taxon>Eukaryota</taxon>
        <taxon>Metazoa</taxon>
        <taxon>Cnidaria</taxon>
        <taxon>Anthozoa</taxon>
        <taxon>Hexacorallia</taxon>
        <taxon>Scleractinia</taxon>
        <taxon>Fungiina</taxon>
        <taxon>Poritidae</taxon>
        <taxon>Porites</taxon>
    </lineage>
</organism>
<dbReference type="InterPro" id="IPR017452">
    <property type="entry name" value="GPCR_Rhodpsn_7TM"/>
</dbReference>
<keyword evidence="13" id="KW-1185">Reference proteome</keyword>
<evidence type="ECO:0000256" key="5">
    <source>
        <dbReference type="ARBA" id="ARBA00023136"/>
    </source>
</evidence>
<keyword evidence="3 10" id="KW-1133">Transmembrane helix</keyword>
<feature type="domain" description="G-protein coupled receptors family 1 profile" evidence="11">
    <location>
        <begin position="1"/>
        <end position="263"/>
    </location>
</feature>
<comment type="subcellular location">
    <subcellularLocation>
        <location evidence="1">Membrane</location>
        <topology evidence="1">Multi-pass membrane protein</topology>
    </subcellularLocation>
</comment>
<proteinExistence type="inferred from homology"/>
<dbReference type="PANTHER" id="PTHR45695">
    <property type="entry name" value="LEUCOKININ RECEPTOR-RELATED"/>
    <property type="match status" value="1"/>
</dbReference>
<keyword evidence="5 10" id="KW-0472">Membrane</keyword>
<accession>A0ABN8S1Z9</accession>
<comment type="caution">
    <text evidence="12">The sequence shown here is derived from an EMBL/GenBank/DDBJ whole genome shotgun (WGS) entry which is preliminary data.</text>
</comment>
<dbReference type="PROSITE" id="PS50262">
    <property type="entry name" value="G_PROTEIN_RECEP_F1_2"/>
    <property type="match status" value="1"/>
</dbReference>
<dbReference type="Gene3D" id="1.20.1070.10">
    <property type="entry name" value="Rhodopsin 7-helix transmembrane proteins"/>
    <property type="match status" value="1"/>
</dbReference>
<reference evidence="12 13" key="1">
    <citation type="submission" date="2022-05" db="EMBL/GenBank/DDBJ databases">
        <authorList>
            <consortium name="Genoscope - CEA"/>
            <person name="William W."/>
        </authorList>
    </citation>
    <scope>NUCLEOTIDE SEQUENCE [LARGE SCALE GENOMIC DNA]</scope>
</reference>
<comment type="similarity">
    <text evidence="8">Belongs to the G-protein coupled receptor 1 family.</text>
</comment>
<feature type="region of interest" description="Disordered" evidence="9">
    <location>
        <begin position="289"/>
        <end position="322"/>
    </location>
</feature>
<gene>
    <name evidence="12" type="ORF">PEVE_00016329</name>
</gene>
<feature type="transmembrane region" description="Helical" evidence="10">
    <location>
        <begin position="241"/>
        <end position="266"/>
    </location>
</feature>
<feature type="transmembrane region" description="Helical" evidence="10">
    <location>
        <begin position="207"/>
        <end position="229"/>
    </location>
</feature>
<dbReference type="EMBL" id="CALNXI010002281">
    <property type="protein sequence ID" value="CAH3185737.1"/>
    <property type="molecule type" value="Genomic_DNA"/>
</dbReference>
<sequence length="322" mass="37528">MHTIINYFVRNLPVADLGILRISFPSTIVKEQDPYHWPLGVFLCRCVFPLSDLFFGVSVWSITLIAVDRHRAIVRGVLPKRGSTVFKSARWMVVCVWILSFLIISVPQYVVMGFFDYRPDFNISDCTQRWPNEEDGDEMRQAYFMSLTVFCYVLPLTIVVGTFHSISRKLRASSKFNRTIREDYGEIDEQRHRERLRERQNSKAKKLLIPVVIAFAVTMLPLNVFRLVVLYWKEIAQQKYLWVYFNICVFSVIINSSINFFICSLASDEFRQGFKRFFSWNTGEISYPQSVTEPRVPRSSLSPLSPVDLGNINQSSLNERDE</sequence>
<keyword evidence="6 8" id="KW-0675">Receptor</keyword>
<evidence type="ECO:0000313" key="12">
    <source>
        <dbReference type="EMBL" id="CAH3185737.1"/>
    </source>
</evidence>
<evidence type="ECO:0000256" key="7">
    <source>
        <dbReference type="ARBA" id="ARBA00023224"/>
    </source>
</evidence>
<keyword evidence="2 8" id="KW-0812">Transmembrane</keyword>
<feature type="compositionally biased region" description="Low complexity" evidence="9">
    <location>
        <begin position="297"/>
        <end position="307"/>
    </location>
</feature>
<dbReference type="Proteomes" id="UP001159427">
    <property type="component" value="Unassembled WGS sequence"/>
</dbReference>
<dbReference type="PROSITE" id="PS00237">
    <property type="entry name" value="G_PROTEIN_RECEP_F1_1"/>
    <property type="match status" value="1"/>
</dbReference>
<evidence type="ECO:0000256" key="1">
    <source>
        <dbReference type="ARBA" id="ARBA00004141"/>
    </source>
</evidence>
<evidence type="ECO:0000256" key="4">
    <source>
        <dbReference type="ARBA" id="ARBA00023040"/>
    </source>
</evidence>
<dbReference type="SUPFAM" id="SSF81321">
    <property type="entry name" value="Family A G protein-coupled receptor-like"/>
    <property type="match status" value="1"/>
</dbReference>
<keyword evidence="7 8" id="KW-0807">Transducer</keyword>
<name>A0ABN8S1Z9_9CNID</name>
<evidence type="ECO:0000256" key="3">
    <source>
        <dbReference type="ARBA" id="ARBA00022989"/>
    </source>
</evidence>
<protein>
    <recommendedName>
        <fullName evidence="11">G-protein coupled receptors family 1 profile domain-containing protein</fullName>
    </recommendedName>
</protein>
<evidence type="ECO:0000313" key="13">
    <source>
        <dbReference type="Proteomes" id="UP001159427"/>
    </source>
</evidence>
<dbReference type="InterPro" id="IPR000276">
    <property type="entry name" value="GPCR_Rhodpsn"/>
</dbReference>
<dbReference type="PRINTS" id="PR00237">
    <property type="entry name" value="GPCRRHODOPSN"/>
</dbReference>
<evidence type="ECO:0000256" key="9">
    <source>
        <dbReference type="SAM" id="MobiDB-lite"/>
    </source>
</evidence>
<evidence type="ECO:0000256" key="6">
    <source>
        <dbReference type="ARBA" id="ARBA00023170"/>
    </source>
</evidence>
<evidence type="ECO:0000256" key="8">
    <source>
        <dbReference type="RuleBase" id="RU000688"/>
    </source>
</evidence>
<dbReference type="Pfam" id="PF00001">
    <property type="entry name" value="7tm_1"/>
    <property type="match status" value="1"/>
</dbReference>
<dbReference type="CDD" id="cd00637">
    <property type="entry name" value="7tm_classA_rhodopsin-like"/>
    <property type="match status" value="1"/>
</dbReference>
<feature type="transmembrane region" description="Helical" evidence="10">
    <location>
        <begin position="142"/>
        <end position="166"/>
    </location>
</feature>
<feature type="transmembrane region" description="Helical" evidence="10">
    <location>
        <begin position="88"/>
        <end position="110"/>
    </location>
</feature>
<evidence type="ECO:0000259" key="11">
    <source>
        <dbReference type="PROSITE" id="PS50262"/>
    </source>
</evidence>
<feature type="compositionally biased region" description="Polar residues" evidence="9">
    <location>
        <begin position="311"/>
        <end position="322"/>
    </location>
</feature>
<evidence type="ECO:0000256" key="2">
    <source>
        <dbReference type="ARBA" id="ARBA00022692"/>
    </source>
</evidence>
<keyword evidence="4 8" id="KW-0297">G-protein coupled receptor</keyword>
<evidence type="ECO:0000256" key="10">
    <source>
        <dbReference type="SAM" id="Phobius"/>
    </source>
</evidence>